<dbReference type="KEGG" id="smam:Mal15_69250"/>
<feature type="region of interest" description="Disordered" evidence="7">
    <location>
        <begin position="1"/>
        <end position="25"/>
    </location>
</feature>
<evidence type="ECO:0000256" key="1">
    <source>
        <dbReference type="ARBA" id="ARBA00004370"/>
    </source>
</evidence>
<accession>A0A5B9MPI6</accession>
<proteinExistence type="predicted"/>
<dbReference type="RefSeq" id="WP_147871689.1">
    <property type="nucleotide sequence ID" value="NZ_CP036264.1"/>
</dbReference>
<evidence type="ECO:0000313" key="9">
    <source>
        <dbReference type="EMBL" id="QEG02804.1"/>
    </source>
</evidence>
<keyword evidence="3" id="KW-0732">Signal</keyword>
<feature type="compositionally biased region" description="Polar residues" evidence="7">
    <location>
        <begin position="1"/>
        <end position="10"/>
    </location>
</feature>
<evidence type="ECO:0000256" key="4">
    <source>
        <dbReference type="ARBA" id="ARBA00022989"/>
    </source>
</evidence>
<keyword evidence="2 8" id="KW-0812">Transmembrane</keyword>
<keyword evidence="6" id="KW-0325">Glycoprotein</keyword>
<evidence type="ECO:0000256" key="3">
    <source>
        <dbReference type="ARBA" id="ARBA00022729"/>
    </source>
</evidence>
<evidence type="ECO:0000256" key="7">
    <source>
        <dbReference type="SAM" id="MobiDB-lite"/>
    </source>
</evidence>
<organism evidence="9 10">
    <name type="scientific">Stieleria maiorica</name>
    <dbReference type="NCBI Taxonomy" id="2795974"/>
    <lineage>
        <taxon>Bacteria</taxon>
        <taxon>Pseudomonadati</taxon>
        <taxon>Planctomycetota</taxon>
        <taxon>Planctomycetia</taxon>
        <taxon>Pirellulales</taxon>
        <taxon>Pirellulaceae</taxon>
        <taxon>Stieleria</taxon>
    </lineage>
</organism>
<evidence type="ECO:0000256" key="5">
    <source>
        <dbReference type="ARBA" id="ARBA00023136"/>
    </source>
</evidence>
<evidence type="ECO:0000256" key="2">
    <source>
        <dbReference type="ARBA" id="ARBA00022692"/>
    </source>
</evidence>
<reference evidence="9 10" key="1">
    <citation type="submission" date="2019-02" db="EMBL/GenBank/DDBJ databases">
        <title>Planctomycetal bacteria perform biofilm scaping via a novel small molecule.</title>
        <authorList>
            <person name="Jeske O."/>
            <person name="Boedeker C."/>
            <person name="Wiegand S."/>
            <person name="Breitling P."/>
            <person name="Kallscheuer N."/>
            <person name="Jogler M."/>
            <person name="Rohde M."/>
            <person name="Petersen J."/>
            <person name="Medema M.H."/>
            <person name="Surup F."/>
            <person name="Jogler C."/>
        </authorList>
    </citation>
    <scope>NUCLEOTIDE SEQUENCE [LARGE SCALE GENOMIC DNA]</scope>
    <source>
        <strain evidence="9 10">Mal15</strain>
    </source>
</reference>
<keyword evidence="5 8" id="KW-0472">Membrane</keyword>
<evidence type="ECO:0008006" key="11">
    <source>
        <dbReference type="Google" id="ProtNLM"/>
    </source>
</evidence>
<dbReference type="AlphaFoldDB" id="A0A5B9MPI6"/>
<name>A0A5B9MPI6_9BACT</name>
<comment type="subcellular location">
    <subcellularLocation>
        <location evidence="1">Membrane</location>
    </subcellularLocation>
</comment>
<dbReference type="GO" id="GO:0016020">
    <property type="term" value="C:membrane"/>
    <property type="evidence" value="ECO:0007669"/>
    <property type="project" value="UniProtKB-SubCell"/>
</dbReference>
<dbReference type="SUPFAM" id="SSF52047">
    <property type="entry name" value="RNI-like"/>
    <property type="match status" value="1"/>
</dbReference>
<dbReference type="Gene3D" id="3.80.10.10">
    <property type="entry name" value="Ribonuclease Inhibitor"/>
    <property type="match status" value="2"/>
</dbReference>
<keyword evidence="10" id="KW-1185">Reference proteome</keyword>
<feature type="transmembrane region" description="Helical" evidence="8">
    <location>
        <begin position="40"/>
        <end position="57"/>
    </location>
</feature>
<dbReference type="PANTHER" id="PTHR48063">
    <property type="entry name" value="LRR RECEPTOR-LIKE KINASE"/>
    <property type="match status" value="1"/>
</dbReference>
<dbReference type="Proteomes" id="UP000321353">
    <property type="component" value="Chromosome"/>
</dbReference>
<evidence type="ECO:0000313" key="10">
    <source>
        <dbReference type="Proteomes" id="UP000321353"/>
    </source>
</evidence>
<evidence type="ECO:0000256" key="8">
    <source>
        <dbReference type="SAM" id="Phobius"/>
    </source>
</evidence>
<evidence type="ECO:0000256" key="6">
    <source>
        <dbReference type="ARBA" id="ARBA00023180"/>
    </source>
</evidence>
<dbReference type="EMBL" id="CP036264">
    <property type="protein sequence ID" value="QEG02804.1"/>
    <property type="molecule type" value="Genomic_DNA"/>
</dbReference>
<dbReference type="InterPro" id="IPR046956">
    <property type="entry name" value="RLP23-like"/>
</dbReference>
<protein>
    <recommendedName>
        <fullName evidence="11">Leucine Rich repeats (2 copies)</fullName>
    </recommendedName>
</protein>
<keyword evidence="4 8" id="KW-1133">Transmembrane helix</keyword>
<feature type="transmembrane region" description="Helical" evidence="8">
    <location>
        <begin position="113"/>
        <end position="136"/>
    </location>
</feature>
<feature type="transmembrane region" description="Helical" evidence="8">
    <location>
        <begin position="148"/>
        <end position="167"/>
    </location>
</feature>
<dbReference type="InterPro" id="IPR032675">
    <property type="entry name" value="LRR_dom_sf"/>
</dbReference>
<gene>
    <name evidence="9" type="ORF">Mal15_69250</name>
</gene>
<sequence length="980" mass="108401" precursor="true">MTQEPNSTDAEASEGEAGGDPQTDAATQAGKLHRQLSARWIVLALLISMLVAANWPLQYSVTVSGGAVWAELPFDFGLRSEEAVRMIDPVEAGWPFRYYIRHSFPDGDAQVQWFGGAIGLNLAIATLFVAIVFLYLRPSERKTNRISLADLLFVVTLIASVMGYWRWQIRQSEADKAISERLSPYGQAMRQTYMPTVLDDLIPTSMRPIWTRTTAVNLQEPSDEQLQLACKLAYLRSLRIGGGQYDNTPLRRLPSMRYLQDVRIAGTELDGETVLALSQCSLLGQLNISHTNIASDALQHFAKLPRLSRLMAMETMIPFQAWQQCDLKNRLDVLVLSRPKTGTDGEIELESWPKLRHLTFQSLDEPLNSRLFAISLNDMPHLEHFGFDSFQFVDLDLRRLPKLEKVHLQYHNTQTRLADNDQMPYYAWIRRCVLKELPVLDSLRFYIRDFESIEMDDCAAMTYLVGTSKIMPGAGDATYDTSISGACTQRVIDQFGKLTGPPLLALRGCDLQNVDFAPLKQNSAVATLDFQYSSLAKKSADEIASLSATTIDLRNATVGVSFVNSLSSQMENLESLLINSDVNAIRVEDKPKLETIIFDQHNKSQITALRLINVPELRSPLVLSPIGNYLHVESAPKLSGLAVLSSLPEVKISGVAGLKWFLGGGEGMNDEAVSEVLKADGLTELTIAYPSASSQTFDRVPDLRSLKQLALPGAALDDELFQQWQLPETLTELDLRDCGLSAATTSHIIARGRWERLLLRGNEIDVRSLSELRNSPSLFELSLSGITINKQVIDAMGPLQSLMKLDLAGATIESGGLASIMDTASFLTEIDLTGASADWSEIDPMIRTNQALKFRLSPVDATVALITRLTVEERLILERDAFETWFQPPAPQLLGYDPRGLPVYADLDRDKGPSEFERPDWSTDFFRPDPDFIAPAGTVGVSAAPVGAGARSAIGRLLQSINFSGAGVDDIDNSNEVDEE</sequence>